<keyword evidence="3" id="KW-1185">Reference proteome</keyword>
<evidence type="ECO:0000313" key="2">
    <source>
        <dbReference type="EMBL" id="TCD54305.1"/>
    </source>
</evidence>
<name>A0A4R0QSY7_9BIFI</name>
<dbReference type="RefSeq" id="WP_131284023.1">
    <property type="nucleotide sequence ID" value="NZ_RXLP01000019.1"/>
</dbReference>
<proteinExistence type="predicted"/>
<gene>
    <name evidence="2" type="ORF">EJ419_04520</name>
</gene>
<sequence length="101" mass="11049">MNLAMIIISGIIGLLAGILFGAFPLRTSSMTSKQQSYSSALSLLTFGIFIVLILLNLNTESYVFIGAVLIGFGVAKIPPIHNLFVENFKIFKPKKSSKERK</sequence>
<organism evidence="2 3">
    <name type="scientific">Alloscardovia theropitheci</name>
    <dbReference type="NCBI Taxonomy" id="2496842"/>
    <lineage>
        <taxon>Bacteria</taxon>
        <taxon>Bacillati</taxon>
        <taxon>Actinomycetota</taxon>
        <taxon>Actinomycetes</taxon>
        <taxon>Bifidobacteriales</taxon>
        <taxon>Bifidobacteriaceae</taxon>
        <taxon>Alloscardovia</taxon>
    </lineage>
</organism>
<protein>
    <submittedName>
        <fullName evidence="2">Uncharacterized protein</fullName>
    </submittedName>
</protein>
<dbReference type="OrthoDB" id="3233512at2"/>
<comment type="caution">
    <text evidence="2">The sequence shown here is derived from an EMBL/GenBank/DDBJ whole genome shotgun (WGS) entry which is preliminary data.</text>
</comment>
<feature type="transmembrane region" description="Helical" evidence="1">
    <location>
        <begin position="37"/>
        <end position="57"/>
    </location>
</feature>
<feature type="transmembrane region" description="Helical" evidence="1">
    <location>
        <begin position="6"/>
        <end position="25"/>
    </location>
</feature>
<dbReference type="EMBL" id="RXLP01000019">
    <property type="protein sequence ID" value="TCD54305.1"/>
    <property type="molecule type" value="Genomic_DNA"/>
</dbReference>
<keyword evidence="1" id="KW-0812">Transmembrane</keyword>
<keyword evidence="1" id="KW-0472">Membrane</keyword>
<feature type="transmembrane region" description="Helical" evidence="1">
    <location>
        <begin position="63"/>
        <end position="85"/>
    </location>
</feature>
<evidence type="ECO:0000256" key="1">
    <source>
        <dbReference type="SAM" id="Phobius"/>
    </source>
</evidence>
<reference evidence="2 3" key="1">
    <citation type="submission" date="2018-12" db="EMBL/GenBank/DDBJ databases">
        <title>Alloscrdovia theropitheci sp. nov: a novel taxon from the feces of the bleeding-herat monkey (Theropithecus geleda).</title>
        <authorList>
            <person name="Modesto M."/>
        </authorList>
    </citation>
    <scope>NUCLEOTIDE SEQUENCE [LARGE SCALE GENOMIC DNA]</scope>
    <source>
        <strain evidence="2 3">GLDI4/2</strain>
    </source>
</reference>
<keyword evidence="1" id="KW-1133">Transmembrane helix</keyword>
<evidence type="ECO:0000313" key="3">
    <source>
        <dbReference type="Proteomes" id="UP000291289"/>
    </source>
</evidence>
<accession>A0A4R0QSY7</accession>
<dbReference type="AlphaFoldDB" id="A0A4R0QSY7"/>
<dbReference type="Proteomes" id="UP000291289">
    <property type="component" value="Unassembled WGS sequence"/>
</dbReference>